<evidence type="ECO:0000256" key="1">
    <source>
        <dbReference type="PROSITE-ProRule" id="PRU00277"/>
    </source>
</evidence>
<dbReference type="EC" id="5.2.1.8" evidence="1"/>
<proteinExistence type="predicted"/>
<name>A0AAX6HGK9_IRIPA</name>
<dbReference type="AlphaFoldDB" id="A0AAX6HGK9"/>
<dbReference type="InterPro" id="IPR046357">
    <property type="entry name" value="PPIase_dom_sf"/>
</dbReference>
<dbReference type="PROSITE" id="PS50059">
    <property type="entry name" value="FKBP_PPIASE"/>
    <property type="match status" value="1"/>
</dbReference>
<evidence type="ECO:0000259" key="2">
    <source>
        <dbReference type="PROSITE" id="PS50059"/>
    </source>
</evidence>
<protein>
    <recommendedName>
        <fullName evidence="1">peptidylprolyl isomerase</fullName>
        <ecNumber evidence="1">5.2.1.8</ecNumber>
    </recommendedName>
</protein>
<keyword evidence="1" id="KW-0697">Rotamase</keyword>
<accession>A0AAX6HGK9</accession>
<sequence>MKKGEVALVTIPPEHVFSSTESKQELVVVPANSTVIYEVKLVFFLKEKEYWDINTAEKIEATVGGGAVSRKAQALIWLYMNYMENEGVINMGGICSGRVCYIFYF</sequence>
<comment type="catalytic activity">
    <reaction evidence="1">
        <text>[protein]-peptidylproline (omega=180) = [protein]-peptidylproline (omega=0)</text>
        <dbReference type="Rhea" id="RHEA:16237"/>
        <dbReference type="Rhea" id="RHEA-COMP:10747"/>
        <dbReference type="Rhea" id="RHEA-COMP:10748"/>
        <dbReference type="ChEBI" id="CHEBI:83833"/>
        <dbReference type="ChEBI" id="CHEBI:83834"/>
        <dbReference type="EC" id="5.2.1.8"/>
    </reaction>
</comment>
<evidence type="ECO:0000313" key="3">
    <source>
        <dbReference type="EMBL" id="KAJ6839862.1"/>
    </source>
</evidence>
<feature type="domain" description="PPIase FKBP-type" evidence="2">
    <location>
        <begin position="1"/>
        <end position="45"/>
    </location>
</feature>
<dbReference type="Pfam" id="PF00254">
    <property type="entry name" value="FKBP_C"/>
    <property type="match status" value="1"/>
</dbReference>
<reference evidence="3" key="2">
    <citation type="submission" date="2023-04" db="EMBL/GenBank/DDBJ databases">
        <authorList>
            <person name="Bruccoleri R.E."/>
            <person name="Oakeley E.J."/>
            <person name="Faust A.-M."/>
            <person name="Dessus-Babus S."/>
            <person name="Altorfer M."/>
            <person name="Burckhardt D."/>
            <person name="Oertli M."/>
            <person name="Naumann U."/>
            <person name="Petersen F."/>
            <person name="Wong J."/>
        </authorList>
    </citation>
    <scope>NUCLEOTIDE SEQUENCE</scope>
    <source>
        <strain evidence="3">GSM-AAB239-AS_SAM_17_03QT</strain>
        <tissue evidence="3">Leaf</tissue>
    </source>
</reference>
<evidence type="ECO:0000313" key="4">
    <source>
        <dbReference type="Proteomes" id="UP001140949"/>
    </source>
</evidence>
<keyword evidence="1 3" id="KW-0413">Isomerase</keyword>
<reference evidence="3" key="1">
    <citation type="journal article" date="2023" name="GigaByte">
        <title>Genome assembly of the bearded iris, Iris pallida Lam.</title>
        <authorList>
            <person name="Bruccoleri R.E."/>
            <person name="Oakeley E.J."/>
            <person name="Faust A.M.E."/>
            <person name="Altorfer M."/>
            <person name="Dessus-Babus S."/>
            <person name="Burckhardt D."/>
            <person name="Oertli M."/>
            <person name="Naumann U."/>
            <person name="Petersen F."/>
            <person name="Wong J."/>
        </authorList>
    </citation>
    <scope>NUCLEOTIDE SEQUENCE</scope>
    <source>
        <strain evidence="3">GSM-AAB239-AS_SAM_17_03QT</strain>
    </source>
</reference>
<dbReference type="EMBL" id="JANAVB010009599">
    <property type="protein sequence ID" value="KAJ6839862.1"/>
    <property type="molecule type" value="Genomic_DNA"/>
</dbReference>
<dbReference type="GO" id="GO:0003755">
    <property type="term" value="F:peptidyl-prolyl cis-trans isomerase activity"/>
    <property type="evidence" value="ECO:0007669"/>
    <property type="project" value="UniProtKB-KW"/>
</dbReference>
<comment type="caution">
    <text evidence="3">The sequence shown here is derived from an EMBL/GenBank/DDBJ whole genome shotgun (WGS) entry which is preliminary data.</text>
</comment>
<dbReference type="Gene3D" id="3.10.50.40">
    <property type="match status" value="1"/>
</dbReference>
<dbReference type="InterPro" id="IPR001179">
    <property type="entry name" value="PPIase_FKBP_dom"/>
</dbReference>
<organism evidence="3 4">
    <name type="scientific">Iris pallida</name>
    <name type="common">Sweet iris</name>
    <dbReference type="NCBI Taxonomy" id="29817"/>
    <lineage>
        <taxon>Eukaryota</taxon>
        <taxon>Viridiplantae</taxon>
        <taxon>Streptophyta</taxon>
        <taxon>Embryophyta</taxon>
        <taxon>Tracheophyta</taxon>
        <taxon>Spermatophyta</taxon>
        <taxon>Magnoliopsida</taxon>
        <taxon>Liliopsida</taxon>
        <taxon>Asparagales</taxon>
        <taxon>Iridaceae</taxon>
        <taxon>Iridoideae</taxon>
        <taxon>Irideae</taxon>
        <taxon>Iris</taxon>
    </lineage>
</organism>
<dbReference type="Proteomes" id="UP001140949">
    <property type="component" value="Unassembled WGS sequence"/>
</dbReference>
<dbReference type="SUPFAM" id="SSF54534">
    <property type="entry name" value="FKBP-like"/>
    <property type="match status" value="1"/>
</dbReference>
<gene>
    <name evidence="3" type="ORF">M6B38_311880</name>
</gene>
<keyword evidence="4" id="KW-1185">Reference proteome</keyword>